<proteinExistence type="predicted"/>
<dbReference type="EMBL" id="JAEAOA010001006">
    <property type="protein sequence ID" value="KAK3581397.1"/>
    <property type="molecule type" value="Genomic_DNA"/>
</dbReference>
<gene>
    <name evidence="1" type="ORF">CHS0354_016251</name>
</gene>
<protein>
    <recommendedName>
        <fullName evidence="3">Nucleoplasmin-like domain-containing protein</fullName>
    </recommendedName>
</protein>
<evidence type="ECO:0000313" key="1">
    <source>
        <dbReference type="EMBL" id="KAK3581397.1"/>
    </source>
</evidence>
<name>A0AAE0RXC0_9BIVA</name>
<organism evidence="1 2">
    <name type="scientific">Potamilus streckersoni</name>
    <dbReference type="NCBI Taxonomy" id="2493646"/>
    <lineage>
        <taxon>Eukaryota</taxon>
        <taxon>Metazoa</taxon>
        <taxon>Spiralia</taxon>
        <taxon>Lophotrochozoa</taxon>
        <taxon>Mollusca</taxon>
        <taxon>Bivalvia</taxon>
        <taxon>Autobranchia</taxon>
        <taxon>Heteroconchia</taxon>
        <taxon>Palaeoheterodonta</taxon>
        <taxon>Unionida</taxon>
        <taxon>Unionoidea</taxon>
        <taxon>Unionidae</taxon>
        <taxon>Ambleminae</taxon>
        <taxon>Lampsilini</taxon>
        <taxon>Potamilus</taxon>
    </lineage>
</organism>
<dbReference type="AlphaFoldDB" id="A0AAE0RXC0"/>
<accession>A0AAE0RXC0</accession>
<keyword evidence="2" id="KW-1185">Reference proteome</keyword>
<evidence type="ECO:0000313" key="2">
    <source>
        <dbReference type="Proteomes" id="UP001195483"/>
    </source>
</evidence>
<sequence length="134" mass="14683">MQINVCTEKDKIQIACKTEMMVTEKFIEISHMTPNSVIEFGFRPKEDGQPVSFALIVGGMASTTNCSKFSLKVFSLKSGELIGMTCNTAVSIMQFDPNIQGYRFYITGDEALSGGTIEIQPDKGTHEAKQSSSL</sequence>
<comment type="caution">
    <text evidence="1">The sequence shown here is derived from an EMBL/GenBank/DDBJ whole genome shotgun (WGS) entry which is preliminary data.</text>
</comment>
<reference evidence="1" key="3">
    <citation type="submission" date="2023-05" db="EMBL/GenBank/DDBJ databases">
        <authorList>
            <person name="Smith C.H."/>
        </authorList>
    </citation>
    <scope>NUCLEOTIDE SEQUENCE</scope>
    <source>
        <strain evidence="1">CHS0354</strain>
        <tissue evidence="1">Mantle</tissue>
    </source>
</reference>
<reference evidence="1" key="1">
    <citation type="journal article" date="2021" name="Genome Biol. Evol.">
        <title>A High-Quality Reference Genome for a Parasitic Bivalve with Doubly Uniparental Inheritance (Bivalvia: Unionida).</title>
        <authorList>
            <person name="Smith C.H."/>
        </authorList>
    </citation>
    <scope>NUCLEOTIDE SEQUENCE</scope>
    <source>
        <strain evidence="1">CHS0354</strain>
    </source>
</reference>
<reference evidence="1" key="2">
    <citation type="journal article" date="2021" name="Genome Biol. Evol.">
        <title>Developing a high-quality reference genome for a parasitic bivalve with doubly uniparental inheritance (Bivalvia: Unionida).</title>
        <authorList>
            <person name="Smith C.H."/>
        </authorList>
    </citation>
    <scope>NUCLEOTIDE SEQUENCE</scope>
    <source>
        <strain evidence="1">CHS0354</strain>
        <tissue evidence="1">Mantle</tissue>
    </source>
</reference>
<evidence type="ECO:0008006" key="3">
    <source>
        <dbReference type="Google" id="ProtNLM"/>
    </source>
</evidence>
<dbReference type="Proteomes" id="UP001195483">
    <property type="component" value="Unassembled WGS sequence"/>
</dbReference>